<reference evidence="1" key="1">
    <citation type="submission" date="2023-03" db="EMBL/GenBank/DDBJ databases">
        <title>Chromosome-level genomes of two armyworms, Mythimna separata and Mythimna loreyi, provide insights into the biosynthesis and reception of sex pheromones.</title>
        <authorList>
            <person name="Zhao H."/>
        </authorList>
    </citation>
    <scope>NUCLEOTIDE SEQUENCE</scope>
    <source>
        <strain evidence="1">BeijingLab</strain>
    </source>
</reference>
<protein>
    <submittedName>
        <fullName evidence="1">Uncharacterized protein</fullName>
    </submittedName>
</protein>
<name>A0ACC2QC63_9NEOP</name>
<gene>
    <name evidence="1" type="ORF">PYW08_009909</name>
</gene>
<keyword evidence="2" id="KW-1185">Reference proteome</keyword>
<proteinExistence type="predicted"/>
<accession>A0ACC2QC63</accession>
<organism evidence="1 2">
    <name type="scientific">Mythimna loreyi</name>
    <dbReference type="NCBI Taxonomy" id="667449"/>
    <lineage>
        <taxon>Eukaryota</taxon>
        <taxon>Metazoa</taxon>
        <taxon>Ecdysozoa</taxon>
        <taxon>Arthropoda</taxon>
        <taxon>Hexapoda</taxon>
        <taxon>Insecta</taxon>
        <taxon>Pterygota</taxon>
        <taxon>Neoptera</taxon>
        <taxon>Endopterygota</taxon>
        <taxon>Lepidoptera</taxon>
        <taxon>Glossata</taxon>
        <taxon>Ditrysia</taxon>
        <taxon>Noctuoidea</taxon>
        <taxon>Noctuidae</taxon>
        <taxon>Noctuinae</taxon>
        <taxon>Hadenini</taxon>
        <taxon>Mythimna</taxon>
    </lineage>
</organism>
<dbReference type="EMBL" id="CM056800">
    <property type="protein sequence ID" value="KAJ8709905.1"/>
    <property type="molecule type" value="Genomic_DNA"/>
</dbReference>
<dbReference type="Proteomes" id="UP001231649">
    <property type="component" value="Chromosome 24"/>
</dbReference>
<evidence type="ECO:0000313" key="1">
    <source>
        <dbReference type="EMBL" id="KAJ8709905.1"/>
    </source>
</evidence>
<evidence type="ECO:0000313" key="2">
    <source>
        <dbReference type="Proteomes" id="UP001231649"/>
    </source>
</evidence>
<comment type="caution">
    <text evidence="1">The sequence shown here is derived from an EMBL/GenBank/DDBJ whole genome shotgun (WGS) entry which is preliminary data.</text>
</comment>
<sequence>MDLQGFLEDAFRSWSPPEPEVLKKTKFSITLDWSRVEPFQFIADQLLYRLEKNEKIPAWVVVYRGGKTSKEIDNLASRHCHKFRLRVIVKATAVPSLAERAIQFYGDEAIVYEKIRAVQKQSEEQSTDSKRADRGGGDASVAEATNTDGNKTVEQCEEEQNAGLEPRWLESAWSEPTWSSTDTDGTSAVCFCMAVRCGYIKQVQGMLDERPALIGIMNPSNGFTPLATAVRKGDVNTVRFLLGAGAEIDQASSSGQTALHLAVLTACIPIVQLLLDQGADFQSRDLNGLRAEHYAVDSGSLAMLRYVLDRGGDVHAEDDHGWTPLFRALCQGASTDVVEELVVRGSSLDMADRAGLPLTSVARLLHKHGRSRDSVLRLVDSSYPHEKALANFTRLTKKIYNVHSLLKLPSPRNKNN</sequence>